<keyword evidence="3 5" id="KW-0732">Signal</keyword>
<evidence type="ECO:0000256" key="2">
    <source>
        <dbReference type="ARBA" id="ARBA00022448"/>
    </source>
</evidence>
<dbReference type="PANTHER" id="PTHR30483:SF6">
    <property type="entry name" value="PERIPLASMIC BINDING PROTEIN OF ABC TRANSPORTER FOR NATURAL AMINO ACIDS"/>
    <property type="match status" value="1"/>
</dbReference>
<dbReference type="Pfam" id="PF13458">
    <property type="entry name" value="Peripla_BP_6"/>
    <property type="match status" value="1"/>
</dbReference>
<comment type="caution">
    <text evidence="7">The sequence shown here is derived from an EMBL/GenBank/DDBJ whole genome shotgun (WGS) entry which is preliminary data.</text>
</comment>
<comment type="similarity">
    <text evidence="1">Belongs to the leucine-binding protein family.</text>
</comment>
<dbReference type="RefSeq" id="WP_141004155.1">
    <property type="nucleotide sequence ID" value="NZ_BAAAOR010000026.1"/>
</dbReference>
<dbReference type="PANTHER" id="PTHR30483">
    <property type="entry name" value="LEUCINE-SPECIFIC-BINDING PROTEIN"/>
    <property type="match status" value="1"/>
</dbReference>
<dbReference type="InterPro" id="IPR051010">
    <property type="entry name" value="BCAA_transport"/>
</dbReference>
<evidence type="ECO:0000313" key="8">
    <source>
        <dbReference type="Proteomes" id="UP001500842"/>
    </source>
</evidence>
<dbReference type="EMBL" id="BAAAOR010000026">
    <property type="protein sequence ID" value="GAA1529866.1"/>
    <property type="molecule type" value="Genomic_DNA"/>
</dbReference>
<proteinExistence type="inferred from homology"/>
<evidence type="ECO:0000259" key="6">
    <source>
        <dbReference type="Pfam" id="PF13458"/>
    </source>
</evidence>
<accession>A0ABN2AXV2</accession>
<keyword evidence="8" id="KW-1185">Reference proteome</keyword>
<sequence>MKNKRVLLGAALSGLMIATAGCSGGAANSGKQDDDGPIRIAVVTPESGPYAAYGEEQRQGIQFAADEANANGGIDGHRIELEFADDLGTPEGALAATQRLVQEKNARFVIGMVSSPEMAAVTPKLEAWDALMIGTQGQSDDLTGKSCTSRYFRVTANDSAGVNTLAYWLTEEDLPQWDSIAADYSFGQASTSGVEKTLEADGSKLNAKLFSPLGTTDFGSYLSQLGGEGGLVVSLAGSDAINFLKQALQFGVLQKYDKVLVNTGLSSTTLAALDDERLVGALGTNSWIPTADTPGTKAFVEAYTAKNGSAPTENIGNGYLGMQAIFAGIEKAGSIAPGDVAKALEGLSFDSIQGQVTLRAEDHQIEAPTYVGTVEKTDDGSLALVATAAIPASENNPEANPACRLG</sequence>
<gene>
    <name evidence="7" type="ORF">GCM10009788_36660</name>
</gene>
<dbReference type="PRINTS" id="PR00337">
    <property type="entry name" value="LEUILEVALBP"/>
</dbReference>
<dbReference type="PROSITE" id="PS51257">
    <property type="entry name" value="PROKAR_LIPOPROTEIN"/>
    <property type="match status" value="1"/>
</dbReference>
<protein>
    <submittedName>
        <fullName evidence="7">Substrate-binding protein</fullName>
    </submittedName>
</protein>
<reference evidence="7 8" key="1">
    <citation type="journal article" date="2019" name="Int. J. Syst. Evol. Microbiol.">
        <title>The Global Catalogue of Microorganisms (GCM) 10K type strain sequencing project: providing services to taxonomists for standard genome sequencing and annotation.</title>
        <authorList>
            <consortium name="The Broad Institute Genomics Platform"/>
            <consortium name="The Broad Institute Genome Sequencing Center for Infectious Disease"/>
            <person name="Wu L."/>
            <person name="Ma J."/>
        </authorList>
    </citation>
    <scope>NUCLEOTIDE SEQUENCE [LARGE SCALE GENOMIC DNA]</scope>
    <source>
        <strain evidence="7 8">JCM 14942</strain>
    </source>
</reference>
<evidence type="ECO:0000313" key="7">
    <source>
        <dbReference type="EMBL" id="GAA1529866.1"/>
    </source>
</evidence>
<dbReference type="InterPro" id="IPR028082">
    <property type="entry name" value="Peripla_BP_I"/>
</dbReference>
<organism evidence="7 8">
    <name type="scientific">Nocardioides humi</name>
    <dbReference type="NCBI Taxonomy" id="449461"/>
    <lineage>
        <taxon>Bacteria</taxon>
        <taxon>Bacillati</taxon>
        <taxon>Actinomycetota</taxon>
        <taxon>Actinomycetes</taxon>
        <taxon>Propionibacteriales</taxon>
        <taxon>Nocardioidaceae</taxon>
        <taxon>Nocardioides</taxon>
    </lineage>
</organism>
<feature type="domain" description="Leucine-binding protein" evidence="6">
    <location>
        <begin position="37"/>
        <end position="376"/>
    </location>
</feature>
<keyword evidence="4" id="KW-0029">Amino-acid transport</keyword>
<evidence type="ECO:0000256" key="5">
    <source>
        <dbReference type="SAM" id="SignalP"/>
    </source>
</evidence>
<feature type="chain" id="PRO_5047120204" evidence="5">
    <location>
        <begin position="21"/>
        <end position="406"/>
    </location>
</feature>
<feature type="signal peptide" evidence="5">
    <location>
        <begin position="1"/>
        <end position="20"/>
    </location>
</feature>
<dbReference type="InterPro" id="IPR028081">
    <property type="entry name" value="Leu-bd"/>
</dbReference>
<dbReference type="InterPro" id="IPR000709">
    <property type="entry name" value="Leu_Ile_Val-bd"/>
</dbReference>
<dbReference type="CDD" id="cd19989">
    <property type="entry name" value="PBP1_SBP-like"/>
    <property type="match status" value="1"/>
</dbReference>
<dbReference type="Gene3D" id="3.40.50.2300">
    <property type="match status" value="2"/>
</dbReference>
<name>A0ABN2AXV2_9ACTN</name>
<dbReference type="Proteomes" id="UP001500842">
    <property type="component" value="Unassembled WGS sequence"/>
</dbReference>
<evidence type="ECO:0000256" key="1">
    <source>
        <dbReference type="ARBA" id="ARBA00010062"/>
    </source>
</evidence>
<dbReference type="SUPFAM" id="SSF53822">
    <property type="entry name" value="Periplasmic binding protein-like I"/>
    <property type="match status" value="1"/>
</dbReference>
<evidence type="ECO:0000256" key="3">
    <source>
        <dbReference type="ARBA" id="ARBA00022729"/>
    </source>
</evidence>
<evidence type="ECO:0000256" key="4">
    <source>
        <dbReference type="ARBA" id="ARBA00022970"/>
    </source>
</evidence>
<keyword evidence="2" id="KW-0813">Transport</keyword>